<reference evidence="2 3" key="1">
    <citation type="submission" date="2019-03" db="EMBL/GenBank/DDBJ databases">
        <title>Genomics of glacier-inhabiting Cryobacterium strains.</title>
        <authorList>
            <person name="Liu Q."/>
            <person name="Xin Y.-H."/>
        </authorList>
    </citation>
    <scope>NUCLEOTIDE SEQUENCE [LARGE SCALE GENOMIC DNA]</scope>
    <source>
        <strain evidence="2 3">Sr54</strain>
    </source>
</reference>
<accession>A0A4R9BV59</accession>
<dbReference type="EMBL" id="SOHN01000003">
    <property type="protein sequence ID" value="TFD91448.1"/>
    <property type="molecule type" value="Genomic_DNA"/>
</dbReference>
<dbReference type="AlphaFoldDB" id="A0A4R9BV59"/>
<dbReference type="Proteomes" id="UP000297626">
    <property type="component" value="Unassembled WGS sequence"/>
</dbReference>
<feature type="transmembrane region" description="Helical" evidence="1">
    <location>
        <begin position="35"/>
        <end position="56"/>
    </location>
</feature>
<evidence type="ECO:0000313" key="2">
    <source>
        <dbReference type="EMBL" id="TFD91448.1"/>
    </source>
</evidence>
<evidence type="ECO:0000256" key="1">
    <source>
        <dbReference type="SAM" id="Phobius"/>
    </source>
</evidence>
<keyword evidence="3" id="KW-1185">Reference proteome</keyword>
<feature type="transmembrane region" description="Helical" evidence="1">
    <location>
        <begin position="68"/>
        <end position="90"/>
    </location>
</feature>
<name>A0A4R9BV59_9MICO</name>
<keyword evidence="1" id="KW-0812">Transmembrane</keyword>
<comment type="caution">
    <text evidence="2">The sequence shown here is derived from an EMBL/GenBank/DDBJ whole genome shotgun (WGS) entry which is preliminary data.</text>
</comment>
<evidence type="ECO:0000313" key="3">
    <source>
        <dbReference type="Proteomes" id="UP000297626"/>
    </source>
</evidence>
<protein>
    <submittedName>
        <fullName evidence="2">Uncharacterized protein</fullName>
    </submittedName>
</protein>
<keyword evidence="1" id="KW-0472">Membrane</keyword>
<keyword evidence="1" id="KW-1133">Transmembrane helix</keyword>
<gene>
    <name evidence="2" type="ORF">E3T51_01720</name>
</gene>
<dbReference type="RefSeq" id="WP_134526670.1">
    <property type="nucleotide sequence ID" value="NZ_SOHN01000003.1"/>
</dbReference>
<proteinExistence type="predicted"/>
<sequence length="106" mass="11602">MSWILLGIGLLALTLGTLAYRRIWNNWIVPVTPGHYGYSVGFGFTFLGLAAIVLSAGPLALAAEARAFTLVLGAIGALSMLTFTMSLFWLPRFLLPGWFRTLKELK</sequence>
<organism evidence="2 3">
    <name type="scientific">Cryobacterium serini</name>
    <dbReference type="NCBI Taxonomy" id="1259201"/>
    <lineage>
        <taxon>Bacteria</taxon>
        <taxon>Bacillati</taxon>
        <taxon>Actinomycetota</taxon>
        <taxon>Actinomycetes</taxon>
        <taxon>Micrococcales</taxon>
        <taxon>Microbacteriaceae</taxon>
        <taxon>Cryobacterium</taxon>
    </lineage>
</organism>